<dbReference type="Proteomes" id="UP001319080">
    <property type="component" value="Unassembled WGS sequence"/>
</dbReference>
<feature type="transmembrane region" description="Helical" evidence="5">
    <location>
        <begin position="302"/>
        <end position="326"/>
    </location>
</feature>
<keyword evidence="2 5" id="KW-0812">Transmembrane</keyword>
<organism evidence="6 7">
    <name type="scientific">Dawidia cretensis</name>
    <dbReference type="NCBI Taxonomy" id="2782350"/>
    <lineage>
        <taxon>Bacteria</taxon>
        <taxon>Pseudomonadati</taxon>
        <taxon>Bacteroidota</taxon>
        <taxon>Cytophagia</taxon>
        <taxon>Cytophagales</taxon>
        <taxon>Chryseotaleaceae</taxon>
        <taxon>Dawidia</taxon>
    </lineage>
</organism>
<keyword evidence="7" id="KW-1185">Reference proteome</keyword>
<protein>
    <recommendedName>
        <fullName evidence="8">Tellurite resistance protein</fullName>
    </recommendedName>
</protein>
<feature type="transmembrane region" description="Helical" evidence="5">
    <location>
        <begin position="96"/>
        <end position="114"/>
    </location>
</feature>
<dbReference type="InterPro" id="IPR004695">
    <property type="entry name" value="SLAC1/Mae1/Ssu1/TehA"/>
</dbReference>
<evidence type="ECO:0000256" key="1">
    <source>
        <dbReference type="ARBA" id="ARBA00004141"/>
    </source>
</evidence>
<keyword evidence="4 5" id="KW-0472">Membrane</keyword>
<comment type="caution">
    <text evidence="6">The sequence shown here is derived from an EMBL/GenBank/DDBJ whole genome shotgun (WGS) entry which is preliminary data.</text>
</comment>
<keyword evidence="3 5" id="KW-1133">Transmembrane helix</keyword>
<comment type="subcellular location">
    <subcellularLocation>
        <location evidence="1">Membrane</location>
        <topology evidence="1">Multi-pass membrane protein</topology>
    </subcellularLocation>
</comment>
<evidence type="ECO:0008006" key="8">
    <source>
        <dbReference type="Google" id="ProtNLM"/>
    </source>
</evidence>
<accession>A0AAP2DV72</accession>
<evidence type="ECO:0000256" key="5">
    <source>
        <dbReference type="SAM" id="Phobius"/>
    </source>
</evidence>
<dbReference type="InterPro" id="IPR052951">
    <property type="entry name" value="Tellurite_res_ion_channel"/>
</dbReference>
<feature type="transmembrane region" description="Helical" evidence="5">
    <location>
        <begin position="242"/>
        <end position="261"/>
    </location>
</feature>
<dbReference type="Pfam" id="PF03595">
    <property type="entry name" value="SLAC1"/>
    <property type="match status" value="1"/>
</dbReference>
<dbReference type="GO" id="GO:0005886">
    <property type="term" value="C:plasma membrane"/>
    <property type="evidence" value="ECO:0007669"/>
    <property type="project" value="TreeGrafter"/>
</dbReference>
<feature type="transmembrane region" description="Helical" evidence="5">
    <location>
        <begin position="120"/>
        <end position="138"/>
    </location>
</feature>
<proteinExistence type="predicted"/>
<dbReference type="PANTHER" id="PTHR37955">
    <property type="entry name" value="TELLURITE RESISTANCE PROTEIN TEHA"/>
    <property type="match status" value="1"/>
</dbReference>
<dbReference type="GO" id="GO:0046583">
    <property type="term" value="F:monoatomic cation efflux transmembrane transporter activity"/>
    <property type="evidence" value="ECO:0007669"/>
    <property type="project" value="TreeGrafter"/>
</dbReference>
<dbReference type="InterPro" id="IPR038665">
    <property type="entry name" value="Voltage-dep_anion_channel_sf"/>
</dbReference>
<evidence type="ECO:0000256" key="4">
    <source>
        <dbReference type="ARBA" id="ARBA00023136"/>
    </source>
</evidence>
<evidence type="ECO:0000313" key="6">
    <source>
        <dbReference type="EMBL" id="MBT1708001.1"/>
    </source>
</evidence>
<reference evidence="6 7" key="1">
    <citation type="submission" date="2021-05" db="EMBL/GenBank/DDBJ databases">
        <title>A Polyphasic approach of four new species of the genus Ohtaekwangia: Ohtaekwangia histidinii sp. nov., Ohtaekwangia cretensis sp. nov., Ohtaekwangia indiensis sp. nov., Ohtaekwangia reichenbachii sp. nov. from diverse environment.</title>
        <authorList>
            <person name="Octaviana S."/>
        </authorList>
    </citation>
    <scope>NUCLEOTIDE SEQUENCE [LARGE SCALE GENOMIC DNA]</scope>
    <source>
        <strain evidence="6 7">PWU5</strain>
    </source>
</reference>
<evidence type="ECO:0000256" key="3">
    <source>
        <dbReference type="ARBA" id="ARBA00022989"/>
    </source>
</evidence>
<feature type="transmembrane region" description="Helical" evidence="5">
    <location>
        <begin position="21"/>
        <end position="43"/>
    </location>
</feature>
<feature type="transmembrane region" description="Helical" evidence="5">
    <location>
        <begin position="273"/>
        <end position="290"/>
    </location>
</feature>
<feature type="transmembrane region" description="Helical" evidence="5">
    <location>
        <begin position="216"/>
        <end position="236"/>
    </location>
</feature>
<dbReference type="AlphaFoldDB" id="A0AAP2DV72"/>
<dbReference type="EMBL" id="JAHESE010000004">
    <property type="protein sequence ID" value="MBT1708001.1"/>
    <property type="molecule type" value="Genomic_DNA"/>
</dbReference>
<name>A0AAP2DV72_9BACT</name>
<dbReference type="PANTHER" id="PTHR37955:SF1">
    <property type="entry name" value="DEP DOMAIN-CONTAINING PROTEIN"/>
    <property type="match status" value="1"/>
</dbReference>
<gene>
    <name evidence="6" type="ORF">KK062_07200</name>
</gene>
<sequence>MTQSADLLAREKKAVPGKKRMLPLAPASFFAMTLGLAETGNAWRNASALWHVPAWVGEMLEVLAIVSFLVWLAIYINKWINYTAEAKREFNDPVQASFIALIPESIILIALALLPYHAGAAAYIFWMGSLFNLLYGAYRLSTLWTTEREPTQTTPSLFLTFTASILVNALAAGIFGYTSYGFALLGIGTISWLVMDSVITQQLIAGGLAAKTRNFMGIYMAPSVVIFVAYQVLAGAQSNLSISYALAGYAVFIVVALTFALRWLRQQPFAPGYWAYTFGIATLSQGLSLLCLKANDPAVNGLAIVAFILTNLVLVAVIAGSVRLFAKGQYFPK</sequence>
<feature type="transmembrane region" description="Helical" evidence="5">
    <location>
        <begin position="55"/>
        <end position="76"/>
    </location>
</feature>
<evidence type="ECO:0000313" key="7">
    <source>
        <dbReference type="Proteomes" id="UP001319080"/>
    </source>
</evidence>
<feature type="transmembrane region" description="Helical" evidence="5">
    <location>
        <begin position="158"/>
        <end position="177"/>
    </location>
</feature>
<dbReference type="RefSeq" id="WP_254083591.1">
    <property type="nucleotide sequence ID" value="NZ_JAHESE010000004.1"/>
</dbReference>
<dbReference type="Gene3D" id="1.50.10.150">
    <property type="entry name" value="Voltage-dependent anion channel"/>
    <property type="match status" value="1"/>
</dbReference>
<evidence type="ECO:0000256" key="2">
    <source>
        <dbReference type="ARBA" id="ARBA00022692"/>
    </source>
</evidence>